<evidence type="ECO:0000313" key="13">
    <source>
        <dbReference type="Proteomes" id="UP000503144"/>
    </source>
</evidence>
<keyword evidence="6 8" id="KW-0464">Manganese</keyword>
<dbReference type="EC" id="5.4.2.12" evidence="8 9"/>
<feature type="binding site" evidence="8">
    <location>
        <position position="184"/>
    </location>
    <ligand>
        <name>substrate</name>
    </ligand>
</feature>
<evidence type="ECO:0000256" key="2">
    <source>
        <dbReference type="ARBA" id="ARBA00004798"/>
    </source>
</evidence>
<feature type="binding site" evidence="8">
    <location>
        <begin position="153"/>
        <end position="154"/>
    </location>
    <ligand>
        <name>substrate</name>
    </ligand>
</feature>
<accession>A0ABX6LM78</accession>
<dbReference type="RefSeq" id="WP_168861840.1">
    <property type="nucleotide sequence ID" value="NZ_CP051204.2"/>
</dbReference>
<feature type="active site" description="Phosphoserine intermediate" evidence="8">
    <location>
        <position position="62"/>
    </location>
</feature>
<dbReference type="Pfam" id="PF01676">
    <property type="entry name" value="Metalloenzyme"/>
    <property type="match status" value="1"/>
</dbReference>
<dbReference type="InterPro" id="IPR011258">
    <property type="entry name" value="BPG-indep_PGM_N"/>
</dbReference>
<feature type="binding site" evidence="8">
    <location>
        <position position="333"/>
    </location>
    <ligand>
        <name>substrate</name>
    </ligand>
</feature>
<dbReference type="NCBIfam" id="TIGR01307">
    <property type="entry name" value="pgm_bpd_ind"/>
    <property type="match status" value="1"/>
</dbReference>
<keyword evidence="4 8" id="KW-0479">Metal-binding</keyword>
<evidence type="ECO:0000259" key="11">
    <source>
        <dbReference type="Pfam" id="PF06415"/>
    </source>
</evidence>
<evidence type="ECO:0000256" key="6">
    <source>
        <dbReference type="ARBA" id="ARBA00023211"/>
    </source>
</evidence>
<comment type="subunit">
    <text evidence="8">Monomer.</text>
</comment>
<feature type="binding site" evidence="8">
    <location>
        <position position="12"/>
    </location>
    <ligand>
        <name>Mn(2+)</name>
        <dbReference type="ChEBI" id="CHEBI:29035"/>
        <label>2</label>
    </ligand>
</feature>
<protein>
    <recommendedName>
        <fullName evidence="8 9">2,3-bisphosphoglycerate-independent phosphoglycerate mutase</fullName>
        <shortName evidence="8">BPG-independent PGAM</shortName>
        <shortName evidence="8">Phosphoglyceromutase</shortName>
        <shortName evidence="8">iPGM</shortName>
        <ecNumber evidence="8 9">5.4.2.12</ecNumber>
    </recommendedName>
</protein>
<feature type="domain" description="BPG-independent PGAM N-terminal" evidence="11">
    <location>
        <begin position="82"/>
        <end position="296"/>
    </location>
</feature>
<dbReference type="Proteomes" id="UP000503144">
    <property type="component" value="Chromosome"/>
</dbReference>
<feature type="binding site" evidence="8">
    <location>
        <position position="404"/>
    </location>
    <ligand>
        <name>Mn(2+)</name>
        <dbReference type="ChEBI" id="CHEBI:29035"/>
        <label>1</label>
    </ligand>
</feature>
<feature type="binding site" evidence="8">
    <location>
        <position position="190"/>
    </location>
    <ligand>
        <name>substrate</name>
    </ligand>
</feature>
<dbReference type="InterPro" id="IPR006124">
    <property type="entry name" value="Metalloenzyme"/>
</dbReference>
<comment type="similarity">
    <text evidence="3 8">Belongs to the BPG-independent phosphoglycerate mutase family.</text>
</comment>
<evidence type="ECO:0000256" key="7">
    <source>
        <dbReference type="ARBA" id="ARBA00023235"/>
    </source>
</evidence>
<evidence type="ECO:0000256" key="3">
    <source>
        <dbReference type="ARBA" id="ARBA00008819"/>
    </source>
</evidence>
<feature type="binding site" evidence="8">
    <location>
        <position position="442"/>
    </location>
    <ligand>
        <name>Mn(2+)</name>
        <dbReference type="ChEBI" id="CHEBI:29035"/>
        <label>2</label>
    </ligand>
</feature>
<evidence type="ECO:0000259" key="10">
    <source>
        <dbReference type="Pfam" id="PF01676"/>
    </source>
</evidence>
<comment type="catalytic activity">
    <reaction evidence="1 8">
        <text>(2R)-2-phosphoglycerate = (2R)-3-phosphoglycerate</text>
        <dbReference type="Rhea" id="RHEA:15901"/>
        <dbReference type="ChEBI" id="CHEBI:58272"/>
        <dbReference type="ChEBI" id="CHEBI:58289"/>
        <dbReference type="EC" id="5.4.2.12"/>
    </reaction>
</comment>
<dbReference type="Gene3D" id="3.40.720.10">
    <property type="entry name" value="Alkaline Phosphatase, subunit A"/>
    <property type="match status" value="1"/>
</dbReference>
<dbReference type="InterPro" id="IPR005995">
    <property type="entry name" value="Pgm_bpd_ind"/>
</dbReference>
<evidence type="ECO:0000256" key="1">
    <source>
        <dbReference type="ARBA" id="ARBA00000370"/>
    </source>
</evidence>
<keyword evidence="7 8" id="KW-0413">Isomerase</keyword>
<gene>
    <name evidence="8" type="primary">gpmI</name>
    <name evidence="12" type="ORF">HF324_26655</name>
</gene>
<comment type="function">
    <text evidence="8">Catalyzes the interconversion of 2-phosphoglycerate and 3-phosphoglycerate.</text>
</comment>
<keyword evidence="13" id="KW-1185">Reference proteome</keyword>
<comment type="cofactor">
    <cofactor evidence="8">
        <name>Mn(2+)</name>
        <dbReference type="ChEBI" id="CHEBI:29035"/>
    </cofactor>
    <text evidence="8">Binds 2 manganese ions per subunit.</text>
</comment>
<evidence type="ECO:0000256" key="4">
    <source>
        <dbReference type="ARBA" id="ARBA00022723"/>
    </source>
</evidence>
<dbReference type="PANTHER" id="PTHR31637:SF0">
    <property type="entry name" value="2,3-BISPHOSPHOGLYCERATE-INDEPENDENT PHOSPHOGLYCERATE MUTASE"/>
    <property type="match status" value="1"/>
</dbReference>
<dbReference type="EMBL" id="CP051204">
    <property type="protein sequence ID" value="QJB41226.1"/>
    <property type="molecule type" value="Genomic_DNA"/>
</dbReference>
<feature type="binding site" evidence="8">
    <location>
        <position position="400"/>
    </location>
    <ligand>
        <name>Mn(2+)</name>
        <dbReference type="ChEBI" id="CHEBI:29035"/>
        <label>1</label>
    </ligand>
</feature>
<dbReference type="PIRSF" id="PIRSF001492">
    <property type="entry name" value="IPGAM"/>
    <property type="match status" value="1"/>
</dbReference>
<feature type="binding site" evidence="8">
    <location>
        <position position="441"/>
    </location>
    <ligand>
        <name>Mn(2+)</name>
        <dbReference type="ChEBI" id="CHEBI:29035"/>
        <label>2</label>
    </ligand>
</feature>
<proteinExistence type="inferred from homology"/>
<feature type="binding site" evidence="8">
    <location>
        <position position="62"/>
    </location>
    <ligand>
        <name>Mn(2+)</name>
        <dbReference type="ChEBI" id="CHEBI:29035"/>
        <label>2</label>
    </ligand>
</feature>
<dbReference type="InterPro" id="IPR017850">
    <property type="entry name" value="Alkaline_phosphatase_core_sf"/>
</dbReference>
<evidence type="ECO:0000256" key="5">
    <source>
        <dbReference type="ARBA" id="ARBA00023152"/>
    </source>
</evidence>
<feature type="binding site" evidence="8">
    <location>
        <position position="459"/>
    </location>
    <ligand>
        <name>Mn(2+)</name>
        <dbReference type="ChEBI" id="CHEBI:29035"/>
        <label>1</label>
    </ligand>
</feature>
<dbReference type="HAMAP" id="MF_01038">
    <property type="entry name" value="GpmI"/>
    <property type="match status" value="1"/>
</dbReference>
<comment type="pathway">
    <text evidence="2 8">Carbohydrate degradation; glycolysis; pyruvate from D-glyceraldehyde 3-phosphate: step 3/5.</text>
</comment>
<dbReference type="SUPFAM" id="SSF64158">
    <property type="entry name" value="2,3-Bisphosphoglycerate-independent phosphoglycerate mutase, substrate-binding domain"/>
    <property type="match status" value="1"/>
</dbReference>
<evidence type="ECO:0000256" key="8">
    <source>
        <dbReference type="HAMAP-Rule" id="MF_01038"/>
    </source>
</evidence>
<feature type="domain" description="Metalloenzyme" evidence="10">
    <location>
        <begin position="4"/>
        <end position="496"/>
    </location>
</feature>
<dbReference type="CDD" id="cd16010">
    <property type="entry name" value="iPGM"/>
    <property type="match status" value="1"/>
</dbReference>
<feature type="binding site" evidence="8">
    <location>
        <position position="123"/>
    </location>
    <ligand>
        <name>substrate</name>
    </ligand>
</feature>
<reference evidence="12" key="1">
    <citation type="submission" date="2020-09" db="EMBL/GenBank/DDBJ databases">
        <authorList>
            <person name="Kittiwongwattana C."/>
        </authorList>
    </citation>
    <scope>NUCLEOTIDE SEQUENCE</scope>
    <source>
        <strain evidence="12">1303</strain>
    </source>
</reference>
<dbReference type="Gene3D" id="3.40.1450.10">
    <property type="entry name" value="BPG-independent phosphoglycerate mutase, domain B"/>
    <property type="match status" value="1"/>
</dbReference>
<dbReference type="SUPFAM" id="SSF53649">
    <property type="entry name" value="Alkaline phosphatase-like"/>
    <property type="match status" value="1"/>
</dbReference>
<dbReference type="InterPro" id="IPR036646">
    <property type="entry name" value="PGAM_B_sf"/>
</dbReference>
<name>A0ABX6LM78_9BACT</name>
<dbReference type="Pfam" id="PF06415">
    <property type="entry name" value="iPGM_N"/>
    <property type="match status" value="1"/>
</dbReference>
<dbReference type="GO" id="GO:0004619">
    <property type="term" value="F:phosphoglycerate mutase activity"/>
    <property type="evidence" value="ECO:0007669"/>
    <property type="project" value="UniProtKB-EC"/>
</dbReference>
<dbReference type="PANTHER" id="PTHR31637">
    <property type="entry name" value="2,3-BISPHOSPHOGLYCERATE-INDEPENDENT PHOSPHOGLYCERATE MUTASE"/>
    <property type="match status" value="1"/>
</dbReference>
<evidence type="ECO:0000313" key="12">
    <source>
        <dbReference type="EMBL" id="QJB41226.1"/>
    </source>
</evidence>
<sequence length="507" mass="55480">MEKKRAILVIMDGWGEGKVPTADAIAQAQTPFVSSLYNKYPHSNLVTCGEAVGLPEGQMGNSEVGHLNIGAGRIVYQELQRINVAARDGELAANSVLLDTLAHARNNNKALHLIGLVSNGGVHSHIEHLKTLTTIAKAQGLEKVYIHAFTDGRDTDPKSGLGFLEDLQAHLQQSTGKIASVIGRYYAMDRDKRWERVKLAYDALVHGTGTGTHDLLTAIKASYAEGVTDEFIKPIIVQDEAGAPLATIQDGDAVLCFNFRTDRCREITQVLTQEAFPDFGMKPLQVYYTTMTEYDKTYKNVHVIFENDNLNMTLGEVLAKDGYTQVRIAETEKYPHVSFFFSGGREKEFEGERRIMIPSPKVATYDLKPEMSANEVTDAIVPVLQEKSADFIALNFANADMVGHTGVFSAAIKAVETVDHCVNRVVTAALASNYTVFLTADHGNADYMINEDGTPNTAHTLNLVPFFIISNDFQGKVKDGKLGDIAPTILHFMGLAAPKEMTGTVLV</sequence>
<evidence type="ECO:0000256" key="9">
    <source>
        <dbReference type="NCBIfam" id="TIGR01307"/>
    </source>
</evidence>
<feature type="binding site" evidence="8">
    <location>
        <begin position="260"/>
        <end position="263"/>
    </location>
    <ligand>
        <name>substrate</name>
    </ligand>
</feature>
<organism evidence="12 13">
    <name type="scientific">Chitinophaga oryzae</name>
    <dbReference type="NCBI Taxonomy" id="2725414"/>
    <lineage>
        <taxon>Bacteria</taxon>
        <taxon>Pseudomonadati</taxon>
        <taxon>Bacteroidota</taxon>
        <taxon>Chitinophagia</taxon>
        <taxon>Chitinophagales</taxon>
        <taxon>Chitinophagaceae</taxon>
        <taxon>Chitinophaga</taxon>
    </lineage>
</organism>
<keyword evidence="5 8" id="KW-0324">Glycolysis</keyword>